<dbReference type="Pfam" id="PF00122">
    <property type="entry name" value="E1-E2_ATPase"/>
    <property type="match status" value="1"/>
</dbReference>
<dbReference type="InterPro" id="IPR018303">
    <property type="entry name" value="ATPase_P-typ_P_site"/>
</dbReference>
<keyword evidence="5 6" id="KW-0472">Membrane</keyword>
<feature type="domain" description="P-type ATPase A" evidence="7">
    <location>
        <begin position="121"/>
        <end position="216"/>
    </location>
</feature>
<dbReference type="GO" id="GO:0005524">
    <property type="term" value="F:ATP binding"/>
    <property type="evidence" value="ECO:0007669"/>
    <property type="project" value="InterPro"/>
</dbReference>
<evidence type="ECO:0000256" key="6">
    <source>
        <dbReference type="SAM" id="Phobius"/>
    </source>
</evidence>
<evidence type="ECO:0000313" key="10">
    <source>
        <dbReference type="Proteomes" id="UP000289562"/>
    </source>
</evidence>
<reference evidence="9 10" key="1">
    <citation type="submission" date="2017-12" db="EMBL/GenBank/DDBJ databases">
        <title>A pool of 800 enterococci isolated from chicken carcass rinse samples from New Zealand.</title>
        <authorList>
            <person name="Zhang J."/>
            <person name="Rogers L."/>
            <person name="Midwinter A."/>
            <person name="French N."/>
        </authorList>
    </citation>
    <scope>NUCLEOTIDE SEQUENCE [LARGE SCALE GENOMIC DNA]</scope>
    <source>
        <strain evidence="9 10">EN697</strain>
    </source>
</reference>
<dbReference type="PRINTS" id="PR00119">
    <property type="entry name" value="CATATPASE"/>
</dbReference>
<sequence>MKNKWINRSKKKKVTQRSSDKVIRLFPSYKEGLTADQVKERIEKGAANNSVDPTFKTNQQIVLENIFTYFNLIFLILAILLCLVESYKNLTFLPVIIANTGIAIFQEIRSKKILDELNVLNTAKVNVIRDGIEQTIDIEDLVIDDIVILETGHQIPADAEVVEGKLQVNEALLTGEADEITKEIGDPLMSGSFIVSGKAYARLDKVGADSYISQLTVKAKTMGEGEQSEMIASLNQLIKWIGIIIIPIGILLFSQSYFFNGNTIKESVVAMEAALIGMIPEGLYLLTTIALALSATKLAKQRVLLHNMKSIETLARVNVLCVDKTGTITENKMSVQKVIVSKKQEIISQSDQLEACIADYAKAMAGDNATMEAVKAYFTKTTDQSYHHVIPFSSVQKFSSVALADKVYVLGAPEMVLRDQLPEYAEEFVSFAEKGYRVLVFGVYDGILEEPVLTEAVTPLGYILIANPIRKEARATFDYFKKQQVAIKVISGDNPLTVSNVAVQAGISHADQYVDASKLSEEEYEAAVEKYTVFGRVKPEQKKIFVQLLKRRNNTVAMTGDGVNDILAMKEADCSIAMASGNEAAMQASQVVLLDSDFSRMPEVVAEGRRVVNNIERSASLFLVKNIFSFLLSLFSVIFALTYPLEPSQITLISLFTIGLPSFLLALEENKKRIRGKFIMNVMEKAVPGGLTDMIVVGALVICGVTLNLNKTDVSTASTMLLIAVGFLVLYKICSPLNKFRSQIILFCASGNFFSVIFLHKLFSITGISAVSLLLLSILFFSADSIFRHLTTLVEYLFERKNEKEQKPFSRVVKKFLSIFKREN</sequence>
<dbReference type="InterPro" id="IPR023214">
    <property type="entry name" value="HAD_sf"/>
</dbReference>
<evidence type="ECO:0000256" key="3">
    <source>
        <dbReference type="ARBA" id="ARBA00022967"/>
    </source>
</evidence>
<dbReference type="InterPro" id="IPR008250">
    <property type="entry name" value="ATPase_P-typ_transduc_dom_A_sf"/>
</dbReference>
<feature type="transmembrane region" description="Helical" evidence="6">
    <location>
        <begin position="687"/>
        <end position="708"/>
    </location>
</feature>
<dbReference type="CDD" id="cd02609">
    <property type="entry name" value="P-type_ATPase"/>
    <property type="match status" value="1"/>
</dbReference>
<dbReference type="PRINTS" id="PR00120">
    <property type="entry name" value="HATPASE"/>
</dbReference>
<dbReference type="InterPro" id="IPR036412">
    <property type="entry name" value="HAD-like_sf"/>
</dbReference>
<dbReference type="EMBL" id="JARPTX010000044">
    <property type="protein sequence ID" value="MDT2370711.1"/>
    <property type="molecule type" value="Genomic_DNA"/>
</dbReference>
<dbReference type="AlphaFoldDB" id="A0A1A7T9D2"/>
<dbReference type="SFLD" id="SFLDF00027">
    <property type="entry name" value="p-type_atpase"/>
    <property type="match status" value="1"/>
</dbReference>
<dbReference type="Gene3D" id="1.20.1110.10">
    <property type="entry name" value="Calcium-transporting ATPase, transmembrane domain"/>
    <property type="match status" value="1"/>
</dbReference>
<dbReference type="Proteomes" id="UP001260956">
    <property type="component" value="Unassembled WGS sequence"/>
</dbReference>
<feature type="transmembrane region" description="Helical" evidence="6">
    <location>
        <begin position="90"/>
        <end position="108"/>
    </location>
</feature>
<evidence type="ECO:0000313" key="9">
    <source>
        <dbReference type="EMBL" id="RXU86662.1"/>
    </source>
</evidence>
<evidence type="ECO:0000259" key="7">
    <source>
        <dbReference type="Pfam" id="PF00122"/>
    </source>
</evidence>
<dbReference type="PANTHER" id="PTHR42861">
    <property type="entry name" value="CALCIUM-TRANSPORTING ATPASE"/>
    <property type="match status" value="1"/>
</dbReference>
<accession>A0A1A7T9D2</accession>
<dbReference type="InterPro" id="IPR023299">
    <property type="entry name" value="ATPase_P-typ_cyto_dom_N"/>
</dbReference>
<dbReference type="SFLD" id="SFLDG00002">
    <property type="entry name" value="C1.7:_P-type_atpase_like"/>
    <property type="match status" value="1"/>
</dbReference>
<reference evidence="8" key="2">
    <citation type="submission" date="2023-03" db="EMBL/GenBank/DDBJ databases">
        <authorList>
            <person name="Shen W."/>
            <person name="Cai J."/>
        </authorList>
    </citation>
    <scope>NUCLEOTIDE SEQUENCE</scope>
    <source>
        <strain evidence="8">B1010-2</strain>
    </source>
</reference>
<evidence type="ECO:0000256" key="1">
    <source>
        <dbReference type="ARBA" id="ARBA00004141"/>
    </source>
</evidence>
<dbReference type="GO" id="GO:0016887">
    <property type="term" value="F:ATP hydrolysis activity"/>
    <property type="evidence" value="ECO:0007669"/>
    <property type="project" value="InterPro"/>
</dbReference>
<comment type="subcellular location">
    <subcellularLocation>
        <location evidence="1">Membrane</location>
        <topology evidence="1">Multi-pass membrane protein</topology>
    </subcellularLocation>
</comment>
<dbReference type="InterPro" id="IPR023298">
    <property type="entry name" value="ATPase_P-typ_TM_dom_sf"/>
</dbReference>
<dbReference type="InterPro" id="IPR044492">
    <property type="entry name" value="P_typ_ATPase_HD_dom"/>
</dbReference>
<comment type="caution">
    <text evidence="8">The sequence shown here is derived from an EMBL/GenBank/DDBJ whole genome shotgun (WGS) entry which is preliminary data.</text>
</comment>
<feature type="transmembrane region" description="Helical" evidence="6">
    <location>
        <begin position="765"/>
        <end position="783"/>
    </location>
</feature>
<dbReference type="InterPro" id="IPR001757">
    <property type="entry name" value="P_typ_ATPase"/>
</dbReference>
<evidence type="ECO:0000256" key="4">
    <source>
        <dbReference type="ARBA" id="ARBA00022989"/>
    </source>
</evidence>
<name>A0A1A7T9D2_ENTFC</name>
<gene>
    <name evidence="9" type="ORF">CYQ77_09180</name>
    <name evidence="8" type="ORF">P6Z85_11250</name>
</gene>
<evidence type="ECO:0000313" key="8">
    <source>
        <dbReference type="EMBL" id="MDT2370711.1"/>
    </source>
</evidence>
<protein>
    <submittedName>
        <fullName evidence="9">ATPase P</fullName>
    </submittedName>
    <submittedName>
        <fullName evidence="8">Cation-translocating P-type ATPase</fullName>
    </submittedName>
</protein>
<feature type="transmembrane region" description="Helical" evidence="6">
    <location>
        <begin position="743"/>
        <end position="759"/>
    </location>
</feature>
<proteinExistence type="predicted"/>
<feature type="transmembrane region" description="Helical" evidence="6">
    <location>
        <begin position="278"/>
        <end position="299"/>
    </location>
</feature>
<dbReference type="GO" id="GO:0016020">
    <property type="term" value="C:membrane"/>
    <property type="evidence" value="ECO:0007669"/>
    <property type="project" value="UniProtKB-SubCell"/>
</dbReference>
<dbReference type="SFLD" id="SFLDS00003">
    <property type="entry name" value="Haloacid_Dehalogenase"/>
    <property type="match status" value="1"/>
</dbReference>
<feature type="transmembrane region" description="Helical" evidence="6">
    <location>
        <begin position="619"/>
        <end position="643"/>
    </location>
</feature>
<feature type="transmembrane region" description="Helical" evidence="6">
    <location>
        <begin position="66"/>
        <end position="84"/>
    </location>
</feature>
<dbReference type="PROSITE" id="PS00154">
    <property type="entry name" value="ATPASE_E1_E2"/>
    <property type="match status" value="1"/>
</dbReference>
<feature type="transmembrane region" description="Helical" evidence="6">
    <location>
        <begin position="237"/>
        <end position="258"/>
    </location>
</feature>
<dbReference type="EMBL" id="PJVH01000028">
    <property type="protein sequence ID" value="RXU86662.1"/>
    <property type="molecule type" value="Genomic_DNA"/>
</dbReference>
<dbReference type="RefSeq" id="WP_002293701.1">
    <property type="nucleotide sequence ID" value="NZ_AP019394.1"/>
</dbReference>
<evidence type="ECO:0000256" key="5">
    <source>
        <dbReference type="ARBA" id="ARBA00023136"/>
    </source>
</evidence>
<evidence type="ECO:0000313" key="11">
    <source>
        <dbReference type="Proteomes" id="UP001260956"/>
    </source>
</evidence>
<dbReference type="SUPFAM" id="SSF56784">
    <property type="entry name" value="HAD-like"/>
    <property type="match status" value="1"/>
</dbReference>
<dbReference type="SUPFAM" id="SSF81665">
    <property type="entry name" value="Calcium ATPase, transmembrane domain M"/>
    <property type="match status" value="1"/>
</dbReference>
<keyword evidence="2 6" id="KW-0812">Transmembrane</keyword>
<dbReference type="SUPFAM" id="SSF81653">
    <property type="entry name" value="Calcium ATPase, transduction domain A"/>
    <property type="match status" value="1"/>
</dbReference>
<dbReference type="Pfam" id="PF00702">
    <property type="entry name" value="Hydrolase"/>
    <property type="match status" value="1"/>
</dbReference>
<dbReference type="Proteomes" id="UP000289562">
    <property type="component" value="Unassembled WGS sequence"/>
</dbReference>
<organism evidence="8 11">
    <name type="scientific">Enterococcus faecium</name>
    <name type="common">Streptococcus faecium</name>
    <dbReference type="NCBI Taxonomy" id="1352"/>
    <lineage>
        <taxon>Bacteria</taxon>
        <taxon>Bacillati</taxon>
        <taxon>Bacillota</taxon>
        <taxon>Bacilli</taxon>
        <taxon>Lactobacillales</taxon>
        <taxon>Enterococcaceae</taxon>
        <taxon>Enterococcus</taxon>
    </lineage>
</organism>
<dbReference type="Gene3D" id="2.70.150.10">
    <property type="entry name" value="Calcium-transporting ATPase, cytoplasmic transduction domain A"/>
    <property type="match status" value="1"/>
</dbReference>
<feature type="transmembrane region" description="Helical" evidence="6">
    <location>
        <begin position="649"/>
        <end position="667"/>
    </location>
</feature>
<keyword evidence="3" id="KW-1278">Translocase</keyword>
<dbReference type="NCBIfam" id="TIGR01494">
    <property type="entry name" value="ATPase_P-type"/>
    <property type="match status" value="2"/>
</dbReference>
<dbReference type="Gene3D" id="3.40.50.1000">
    <property type="entry name" value="HAD superfamily/HAD-like"/>
    <property type="match status" value="1"/>
</dbReference>
<dbReference type="Gene3D" id="3.40.1110.10">
    <property type="entry name" value="Calcium-transporting ATPase, cytoplasmic domain N"/>
    <property type="match status" value="1"/>
</dbReference>
<keyword evidence="4 6" id="KW-1133">Transmembrane helix</keyword>
<evidence type="ECO:0000256" key="2">
    <source>
        <dbReference type="ARBA" id="ARBA00022692"/>
    </source>
</evidence>
<feature type="transmembrane region" description="Helical" evidence="6">
    <location>
        <begin position="714"/>
        <end position="731"/>
    </location>
</feature>
<dbReference type="InterPro" id="IPR059000">
    <property type="entry name" value="ATPase_P-type_domA"/>
</dbReference>